<keyword evidence="1" id="KW-0812">Transmembrane</keyword>
<comment type="caution">
    <text evidence="2">The sequence shown here is derived from an EMBL/GenBank/DDBJ whole genome shotgun (WGS) entry which is preliminary data.</text>
</comment>
<reference evidence="2 3" key="2">
    <citation type="submission" date="2018-07" db="EMBL/GenBank/DDBJ databases">
        <title>Pontibacter sp. 2b14 genomic sequence and assembly.</title>
        <authorList>
            <person name="Du Z.-J."/>
        </authorList>
    </citation>
    <scope>NUCLEOTIDE SEQUENCE [LARGE SCALE GENOMIC DNA]</scope>
    <source>
        <strain evidence="2 3">2b14</strain>
    </source>
</reference>
<evidence type="ECO:0000313" key="2">
    <source>
        <dbReference type="EMBL" id="RAU82163.1"/>
    </source>
</evidence>
<evidence type="ECO:0000313" key="3">
    <source>
        <dbReference type="Proteomes" id="UP000251692"/>
    </source>
</evidence>
<dbReference type="AlphaFoldDB" id="A0A364RD01"/>
<keyword evidence="1" id="KW-0472">Membrane</keyword>
<dbReference type="EMBL" id="QMDV01000003">
    <property type="protein sequence ID" value="RAU82163.1"/>
    <property type="molecule type" value="Genomic_DNA"/>
</dbReference>
<organism evidence="2 3">
    <name type="scientific">Pontibacter arcticus</name>
    <dbReference type="NCBI Taxonomy" id="2080288"/>
    <lineage>
        <taxon>Bacteria</taxon>
        <taxon>Pseudomonadati</taxon>
        <taxon>Bacteroidota</taxon>
        <taxon>Cytophagia</taxon>
        <taxon>Cytophagales</taxon>
        <taxon>Hymenobacteraceae</taxon>
        <taxon>Pontibacter</taxon>
    </lineage>
</organism>
<evidence type="ECO:0000256" key="1">
    <source>
        <dbReference type="SAM" id="Phobius"/>
    </source>
</evidence>
<dbReference type="OrthoDB" id="1120436at2"/>
<feature type="transmembrane region" description="Helical" evidence="1">
    <location>
        <begin position="29"/>
        <end position="48"/>
    </location>
</feature>
<dbReference type="Proteomes" id="UP000251692">
    <property type="component" value="Unassembled WGS sequence"/>
</dbReference>
<keyword evidence="1" id="KW-1133">Transmembrane helix</keyword>
<accession>A0A364RD01</accession>
<dbReference type="RefSeq" id="WP_112305756.1">
    <property type="nucleotide sequence ID" value="NZ_QMDV01000003.1"/>
</dbReference>
<reference evidence="2 3" key="1">
    <citation type="submission" date="2018-06" db="EMBL/GenBank/DDBJ databases">
        <authorList>
            <person name="Liu Z.-W."/>
        </authorList>
    </citation>
    <scope>NUCLEOTIDE SEQUENCE [LARGE SCALE GENOMIC DNA]</scope>
    <source>
        <strain evidence="2 3">2b14</strain>
    </source>
</reference>
<protein>
    <submittedName>
        <fullName evidence="2">Uncharacterized protein</fullName>
    </submittedName>
</protein>
<gene>
    <name evidence="2" type="ORF">DP923_10180</name>
</gene>
<keyword evidence="3" id="KW-1185">Reference proteome</keyword>
<proteinExistence type="predicted"/>
<name>A0A364RD01_9BACT</name>
<sequence length="108" mass="12524">MQVASSALWIFFGVMQVWRYTKTGDQFLLWTGLLIGAGHLVRFIITMFRTPKAEVYFSEIEKAAFKSRNGNKFLDLKLRSGLKRRIRSIEPVSEELKGFLAEKQLPIR</sequence>